<accession>A0A3N4JC79</accession>
<organism evidence="1 2">
    <name type="scientific">Choiromyces venosus 120613-1</name>
    <dbReference type="NCBI Taxonomy" id="1336337"/>
    <lineage>
        <taxon>Eukaryota</taxon>
        <taxon>Fungi</taxon>
        <taxon>Dikarya</taxon>
        <taxon>Ascomycota</taxon>
        <taxon>Pezizomycotina</taxon>
        <taxon>Pezizomycetes</taxon>
        <taxon>Pezizales</taxon>
        <taxon>Tuberaceae</taxon>
        <taxon>Choiromyces</taxon>
    </lineage>
</organism>
<sequence length="50" mass="6263">IENVWRTIKQHIRARPKFPDTVEKMRIVVQEEWNRLEPKEWKKFIDSMPE</sequence>
<feature type="non-terminal residue" evidence="1">
    <location>
        <position position="50"/>
    </location>
</feature>
<protein>
    <recommendedName>
        <fullName evidence="3">Tc1-like transposase DDE domain-containing protein</fullName>
    </recommendedName>
</protein>
<keyword evidence="2" id="KW-1185">Reference proteome</keyword>
<reference evidence="1 2" key="1">
    <citation type="journal article" date="2018" name="Nat. Ecol. Evol.">
        <title>Pezizomycetes genomes reveal the molecular basis of ectomycorrhizal truffle lifestyle.</title>
        <authorList>
            <person name="Murat C."/>
            <person name="Payen T."/>
            <person name="Noel B."/>
            <person name="Kuo A."/>
            <person name="Morin E."/>
            <person name="Chen J."/>
            <person name="Kohler A."/>
            <person name="Krizsan K."/>
            <person name="Balestrini R."/>
            <person name="Da Silva C."/>
            <person name="Montanini B."/>
            <person name="Hainaut M."/>
            <person name="Levati E."/>
            <person name="Barry K.W."/>
            <person name="Belfiori B."/>
            <person name="Cichocki N."/>
            <person name="Clum A."/>
            <person name="Dockter R.B."/>
            <person name="Fauchery L."/>
            <person name="Guy J."/>
            <person name="Iotti M."/>
            <person name="Le Tacon F."/>
            <person name="Lindquist E.A."/>
            <person name="Lipzen A."/>
            <person name="Malagnac F."/>
            <person name="Mello A."/>
            <person name="Molinier V."/>
            <person name="Miyauchi S."/>
            <person name="Poulain J."/>
            <person name="Riccioni C."/>
            <person name="Rubini A."/>
            <person name="Sitrit Y."/>
            <person name="Splivallo R."/>
            <person name="Traeger S."/>
            <person name="Wang M."/>
            <person name="Zifcakova L."/>
            <person name="Wipf D."/>
            <person name="Zambonelli A."/>
            <person name="Paolocci F."/>
            <person name="Nowrousian M."/>
            <person name="Ottonello S."/>
            <person name="Baldrian P."/>
            <person name="Spatafora J.W."/>
            <person name="Henrissat B."/>
            <person name="Nagy L.G."/>
            <person name="Aury J.M."/>
            <person name="Wincker P."/>
            <person name="Grigoriev I.V."/>
            <person name="Bonfante P."/>
            <person name="Martin F.M."/>
        </authorList>
    </citation>
    <scope>NUCLEOTIDE SEQUENCE [LARGE SCALE GENOMIC DNA]</scope>
    <source>
        <strain evidence="1 2">120613-1</strain>
    </source>
</reference>
<dbReference type="AlphaFoldDB" id="A0A3N4JC79"/>
<evidence type="ECO:0000313" key="1">
    <source>
        <dbReference type="EMBL" id="RPA95876.1"/>
    </source>
</evidence>
<dbReference type="STRING" id="1336337.A0A3N4JC79"/>
<dbReference type="EMBL" id="ML120420">
    <property type="protein sequence ID" value="RPA95876.1"/>
    <property type="molecule type" value="Genomic_DNA"/>
</dbReference>
<gene>
    <name evidence="1" type="ORF">L873DRAFT_1656830</name>
</gene>
<dbReference type="InterPro" id="IPR036397">
    <property type="entry name" value="RNaseH_sf"/>
</dbReference>
<dbReference type="GO" id="GO:0003676">
    <property type="term" value="F:nucleic acid binding"/>
    <property type="evidence" value="ECO:0007669"/>
    <property type="project" value="InterPro"/>
</dbReference>
<dbReference type="Gene3D" id="3.30.420.10">
    <property type="entry name" value="Ribonuclease H-like superfamily/Ribonuclease H"/>
    <property type="match status" value="1"/>
</dbReference>
<dbReference type="Proteomes" id="UP000276215">
    <property type="component" value="Unassembled WGS sequence"/>
</dbReference>
<feature type="non-terminal residue" evidence="1">
    <location>
        <position position="1"/>
    </location>
</feature>
<evidence type="ECO:0008006" key="3">
    <source>
        <dbReference type="Google" id="ProtNLM"/>
    </source>
</evidence>
<proteinExistence type="predicted"/>
<evidence type="ECO:0000313" key="2">
    <source>
        <dbReference type="Proteomes" id="UP000276215"/>
    </source>
</evidence>
<name>A0A3N4JC79_9PEZI</name>